<dbReference type="AlphaFoldDB" id="A0A0P9HAC7"/>
<name>A0A0P9HAC7_9CHLR</name>
<keyword evidence="2" id="KW-0238">DNA-binding</keyword>
<evidence type="ECO:0000259" key="4">
    <source>
        <dbReference type="Pfam" id="PF13377"/>
    </source>
</evidence>
<evidence type="ECO:0000313" key="5">
    <source>
        <dbReference type="EMBL" id="KPV51286.1"/>
    </source>
</evidence>
<dbReference type="SUPFAM" id="SSF53822">
    <property type="entry name" value="Periplasmic binding protein-like I"/>
    <property type="match status" value="1"/>
</dbReference>
<sequence>MVGFDDVLAASSAAPPLTTMRIPLLEMGQRAATRLLGLVRSPGDDKRQADVLPVELVRRASA</sequence>
<gene>
    <name evidence="5" type="ORF">SE17_22095</name>
</gene>
<reference evidence="5 6" key="1">
    <citation type="submission" date="2015-09" db="EMBL/GenBank/DDBJ databases">
        <title>Draft genome sequence of Kouleothrix aurantiaca JCM 19913.</title>
        <authorList>
            <person name="Hemp J."/>
        </authorList>
    </citation>
    <scope>NUCLEOTIDE SEQUENCE [LARGE SCALE GENOMIC DNA]</scope>
    <source>
        <strain evidence="5 6">COM-B</strain>
    </source>
</reference>
<comment type="caution">
    <text evidence="5">The sequence shown here is derived from an EMBL/GenBank/DDBJ whole genome shotgun (WGS) entry which is preliminary data.</text>
</comment>
<dbReference type="GO" id="GO:0003677">
    <property type="term" value="F:DNA binding"/>
    <property type="evidence" value="ECO:0007669"/>
    <property type="project" value="UniProtKB-KW"/>
</dbReference>
<evidence type="ECO:0000256" key="2">
    <source>
        <dbReference type="ARBA" id="ARBA00023125"/>
    </source>
</evidence>
<dbReference type="Pfam" id="PF13377">
    <property type="entry name" value="Peripla_BP_3"/>
    <property type="match status" value="1"/>
</dbReference>
<accession>A0A0P9HAC7</accession>
<dbReference type="EMBL" id="LJCR01000983">
    <property type="protein sequence ID" value="KPV51286.1"/>
    <property type="molecule type" value="Genomic_DNA"/>
</dbReference>
<keyword evidence="3" id="KW-0804">Transcription</keyword>
<evidence type="ECO:0000256" key="3">
    <source>
        <dbReference type="ARBA" id="ARBA00023163"/>
    </source>
</evidence>
<proteinExistence type="predicted"/>
<dbReference type="InterPro" id="IPR028082">
    <property type="entry name" value="Peripla_BP_I"/>
</dbReference>
<dbReference type="Proteomes" id="UP000050509">
    <property type="component" value="Unassembled WGS sequence"/>
</dbReference>
<feature type="domain" description="Transcriptional regulator LacI/GalR-like sensor" evidence="4">
    <location>
        <begin position="2"/>
        <end position="61"/>
    </location>
</feature>
<protein>
    <recommendedName>
        <fullName evidence="4">Transcriptional regulator LacI/GalR-like sensor domain-containing protein</fullName>
    </recommendedName>
</protein>
<dbReference type="Gene3D" id="3.40.50.2300">
    <property type="match status" value="1"/>
</dbReference>
<evidence type="ECO:0000313" key="6">
    <source>
        <dbReference type="Proteomes" id="UP000050509"/>
    </source>
</evidence>
<organism evidence="5 6">
    <name type="scientific">Kouleothrix aurantiaca</name>
    <dbReference type="NCBI Taxonomy" id="186479"/>
    <lineage>
        <taxon>Bacteria</taxon>
        <taxon>Bacillati</taxon>
        <taxon>Chloroflexota</taxon>
        <taxon>Chloroflexia</taxon>
        <taxon>Chloroflexales</taxon>
        <taxon>Roseiflexineae</taxon>
        <taxon>Roseiflexaceae</taxon>
        <taxon>Kouleothrix</taxon>
    </lineage>
</organism>
<evidence type="ECO:0000256" key="1">
    <source>
        <dbReference type="ARBA" id="ARBA00023015"/>
    </source>
</evidence>
<keyword evidence="6" id="KW-1185">Reference proteome</keyword>
<dbReference type="InterPro" id="IPR046335">
    <property type="entry name" value="LacI/GalR-like_sensor"/>
</dbReference>
<keyword evidence="1" id="KW-0805">Transcription regulation</keyword>